<feature type="compositionally biased region" description="Basic residues" evidence="1">
    <location>
        <begin position="1"/>
        <end position="28"/>
    </location>
</feature>
<protein>
    <submittedName>
        <fullName evidence="2">Transcriptional regulator, AsnC family</fullName>
    </submittedName>
</protein>
<dbReference type="EMBL" id="CADCTI010000284">
    <property type="protein sequence ID" value="CAA9276878.1"/>
    <property type="molecule type" value="Genomic_DNA"/>
</dbReference>
<dbReference type="AlphaFoldDB" id="A0A6J4JFL8"/>
<evidence type="ECO:0000313" key="2">
    <source>
        <dbReference type="EMBL" id="CAA9276878.1"/>
    </source>
</evidence>
<accession>A0A6J4JFL8</accession>
<feature type="non-terminal residue" evidence="2">
    <location>
        <position position="95"/>
    </location>
</feature>
<sequence length="95" mass="11526">DHRHRDDRRSHRCHPGGGRLHRRPRRGQRGLLDRRRCRPHRHRAGAGVRGDRRGDRRPDQQGARRARHRDPHRLPRVLTARPGRRLLDRLRLRRL</sequence>
<reference evidence="2" key="1">
    <citation type="submission" date="2020-02" db="EMBL/GenBank/DDBJ databases">
        <authorList>
            <person name="Meier V. D."/>
        </authorList>
    </citation>
    <scope>NUCLEOTIDE SEQUENCE</scope>
    <source>
        <strain evidence="2">AVDCRST_MAG57</strain>
    </source>
</reference>
<organism evidence="2">
    <name type="scientific">uncultured Blastococcus sp</name>
    <dbReference type="NCBI Taxonomy" id="217144"/>
    <lineage>
        <taxon>Bacteria</taxon>
        <taxon>Bacillati</taxon>
        <taxon>Actinomycetota</taxon>
        <taxon>Actinomycetes</taxon>
        <taxon>Geodermatophilales</taxon>
        <taxon>Geodermatophilaceae</taxon>
        <taxon>Blastococcus</taxon>
        <taxon>environmental samples</taxon>
    </lineage>
</organism>
<evidence type="ECO:0000256" key="1">
    <source>
        <dbReference type="SAM" id="MobiDB-lite"/>
    </source>
</evidence>
<feature type="compositionally biased region" description="Basic residues" evidence="1">
    <location>
        <begin position="64"/>
        <end position="75"/>
    </location>
</feature>
<feature type="non-terminal residue" evidence="2">
    <location>
        <position position="1"/>
    </location>
</feature>
<name>A0A6J4JFL8_9ACTN</name>
<feature type="region of interest" description="Disordered" evidence="1">
    <location>
        <begin position="1"/>
        <end position="80"/>
    </location>
</feature>
<gene>
    <name evidence="2" type="ORF">AVDCRST_MAG57-3497</name>
</gene>
<proteinExistence type="predicted"/>
<feature type="compositionally biased region" description="Basic and acidic residues" evidence="1">
    <location>
        <begin position="49"/>
        <end position="59"/>
    </location>
</feature>
<feature type="compositionally biased region" description="Basic residues" evidence="1">
    <location>
        <begin position="35"/>
        <end position="44"/>
    </location>
</feature>